<keyword evidence="1" id="KW-0175">Coiled coil</keyword>
<accession>A0ABD3QPG3</accession>
<evidence type="ECO:0000313" key="3">
    <source>
        <dbReference type="Proteomes" id="UP001516023"/>
    </source>
</evidence>
<comment type="caution">
    <text evidence="2">The sequence shown here is derived from an EMBL/GenBank/DDBJ whole genome shotgun (WGS) entry which is preliminary data.</text>
</comment>
<dbReference type="EMBL" id="JABMIG020000026">
    <property type="protein sequence ID" value="KAL3801471.1"/>
    <property type="molecule type" value="Genomic_DNA"/>
</dbReference>
<name>A0ABD3QPG3_9STRA</name>
<dbReference type="AlphaFoldDB" id="A0ABD3QPG3"/>
<evidence type="ECO:0000313" key="2">
    <source>
        <dbReference type="EMBL" id="KAL3801471.1"/>
    </source>
</evidence>
<protein>
    <submittedName>
        <fullName evidence="2">Uncharacterized protein</fullName>
    </submittedName>
</protein>
<dbReference type="Proteomes" id="UP001516023">
    <property type="component" value="Unassembled WGS sequence"/>
</dbReference>
<sequence>MIIVLHLGVVSSFSMVRGNARDTGSLCPKKMSSRCPVGSSKNLGAHNLLFPRHELNPSVDRISFGMYRVFRMMNTIKKSVARAFAVFSFALVALGFNSRPAVARAKSSDTTAPTLQVSGSSSSKKCLKFVVTAGAVAAGAATANKVRGLNQDNDKEASTDVSAQDVVADGTDTQIKIIEEFSKPAKVKKTYSSSPNVPLVKDLDAKIERLKEQDKLANVHSAEKARAEQMKKDEAANQKQTVAEKIAKSAGEEANRISALEKERNERTIAEEERNRINAMNNERNERIAEKESKANLSVLHEDRSHTLVQSSEPSHVDESRLLVENESTKKQQMTPEEAIVLKEKYASMGLEDRAFSVLVDLGMVELHPDPSLLEWRDSDDDNIDSVNVFL</sequence>
<keyword evidence="3" id="KW-1185">Reference proteome</keyword>
<evidence type="ECO:0000256" key="1">
    <source>
        <dbReference type="SAM" id="Coils"/>
    </source>
</evidence>
<gene>
    <name evidence="2" type="ORF">HJC23_000909</name>
</gene>
<organism evidence="2 3">
    <name type="scientific">Cyclotella cryptica</name>
    <dbReference type="NCBI Taxonomy" id="29204"/>
    <lineage>
        <taxon>Eukaryota</taxon>
        <taxon>Sar</taxon>
        <taxon>Stramenopiles</taxon>
        <taxon>Ochrophyta</taxon>
        <taxon>Bacillariophyta</taxon>
        <taxon>Coscinodiscophyceae</taxon>
        <taxon>Thalassiosirophycidae</taxon>
        <taxon>Stephanodiscales</taxon>
        <taxon>Stephanodiscaceae</taxon>
        <taxon>Cyclotella</taxon>
    </lineage>
</organism>
<reference evidence="2 3" key="1">
    <citation type="journal article" date="2020" name="G3 (Bethesda)">
        <title>Improved Reference Genome for Cyclotella cryptica CCMP332, a Model for Cell Wall Morphogenesis, Salinity Adaptation, and Lipid Production in Diatoms (Bacillariophyta).</title>
        <authorList>
            <person name="Roberts W.R."/>
            <person name="Downey K.M."/>
            <person name="Ruck E.C."/>
            <person name="Traller J.C."/>
            <person name="Alverson A.J."/>
        </authorList>
    </citation>
    <scope>NUCLEOTIDE SEQUENCE [LARGE SCALE GENOMIC DNA]</scope>
    <source>
        <strain evidence="2 3">CCMP332</strain>
    </source>
</reference>
<feature type="coiled-coil region" evidence="1">
    <location>
        <begin position="260"/>
        <end position="290"/>
    </location>
</feature>
<proteinExistence type="predicted"/>